<dbReference type="PRINTS" id="PR00691">
    <property type="entry name" value="ADHESINB"/>
</dbReference>
<dbReference type="PANTHER" id="PTHR42953">
    <property type="entry name" value="HIGH-AFFINITY ZINC UPTAKE SYSTEM PROTEIN ZNUA-RELATED"/>
    <property type="match status" value="1"/>
</dbReference>
<reference evidence="8 9" key="1">
    <citation type="journal article" date="2012" name="Stand. Genomic Sci.">
        <title>Complete genome sequence of Marinomonas posidonica type strain (IVIA-Po-181(T)).</title>
        <authorList>
            <person name="Lucas-Elio P."/>
            <person name="Goodwin L."/>
            <person name="Woyke T."/>
            <person name="Pitluck S."/>
            <person name="Nolan M."/>
            <person name="Kyrpides N.C."/>
            <person name="Detter J.C."/>
            <person name="Copeland A."/>
            <person name="Lu M."/>
            <person name="Bruce D."/>
            <person name="Detter C."/>
            <person name="Tapia R."/>
            <person name="Han S."/>
            <person name="Land M.L."/>
            <person name="Ivanova N."/>
            <person name="Mikhailova N."/>
            <person name="Johnston A.W."/>
            <person name="Sanchez-Amat A."/>
        </authorList>
    </citation>
    <scope>NUCLEOTIDE SEQUENCE [LARGE SCALE GENOMIC DNA]</scope>
    <source>
        <strain evidence="9">CECT 7376 / NCIMB 14433 / IVIA-Po-181</strain>
    </source>
</reference>
<dbReference type="Gene3D" id="3.40.50.1980">
    <property type="entry name" value="Nitrogenase molybdenum iron protein domain"/>
    <property type="match status" value="2"/>
</dbReference>
<keyword evidence="4" id="KW-0479">Metal-binding</keyword>
<dbReference type="InterPro" id="IPR006128">
    <property type="entry name" value="Lipoprotein_PsaA-like"/>
</dbReference>
<keyword evidence="5 7" id="KW-0732">Signal</keyword>
<evidence type="ECO:0000256" key="7">
    <source>
        <dbReference type="SAM" id="SignalP"/>
    </source>
</evidence>
<evidence type="ECO:0000256" key="6">
    <source>
        <dbReference type="RuleBase" id="RU003512"/>
    </source>
</evidence>
<gene>
    <name evidence="8" type="ordered locus">Mar181_1802</name>
</gene>
<dbReference type="InterPro" id="IPR050492">
    <property type="entry name" value="Bact_metal-bind_prot9"/>
</dbReference>
<dbReference type="eggNOG" id="COG0803">
    <property type="taxonomic scope" value="Bacteria"/>
</dbReference>
<keyword evidence="3 6" id="KW-0813">Transport</keyword>
<dbReference type="GO" id="GO:0030313">
    <property type="term" value="C:cell envelope"/>
    <property type="evidence" value="ECO:0007669"/>
    <property type="project" value="UniProtKB-SubCell"/>
</dbReference>
<dbReference type="RefSeq" id="WP_013796315.1">
    <property type="nucleotide sequence ID" value="NC_015559.1"/>
</dbReference>
<sequence length="298" mass="32330">MKHLSLALSLVSIAIFGFNSAQASQANPINVVASFTVLADVVQHVGGDYVKVTSLVPANGDPHDFEPSPKDVKAIKNAAATFISGEGLETWFARLVKASGSNRPTTLVSTGIKTHTFEEDGEQITDPHVWNSIPNVIQWVGNIEKALEKADPVDAAAYQANANTYIQQLKQLNQDIHAQINAIPKSQRQVLTSHDAFGYYGKEYAVHFLAPLGMSTETEATASDVAELIDQIKHEDVKIYFFENSNDSRLVKQIANATGAKPGGELYPEALSEASGPAPTYMQMMAYNTQQIVDALKK</sequence>
<dbReference type="AlphaFoldDB" id="F6D133"/>
<dbReference type="KEGG" id="mpc:Mar181_1802"/>
<dbReference type="GO" id="GO:0046872">
    <property type="term" value="F:metal ion binding"/>
    <property type="evidence" value="ECO:0007669"/>
    <property type="project" value="UniProtKB-KW"/>
</dbReference>
<evidence type="ECO:0000256" key="5">
    <source>
        <dbReference type="ARBA" id="ARBA00022729"/>
    </source>
</evidence>
<feature type="signal peptide" evidence="7">
    <location>
        <begin position="1"/>
        <end position="23"/>
    </location>
</feature>
<comment type="similarity">
    <text evidence="2 6">Belongs to the bacterial solute-binding protein 9 family.</text>
</comment>
<dbReference type="OrthoDB" id="9793396at2"/>
<dbReference type="GO" id="GO:0007155">
    <property type="term" value="P:cell adhesion"/>
    <property type="evidence" value="ECO:0007669"/>
    <property type="project" value="InterPro"/>
</dbReference>
<dbReference type="SUPFAM" id="SSF53807">
    <property type="entry name" value="Helical backbone' metal receptor"/>
    <property type="match status" value="1"/>
</dbReference>
<dbReference type="Proteomes" id="UP000009230">
    <property type="component" value="Chromosome"/>
</dbReference>
<dbReference type="HOGENOM" id="CLU_016838_1_1_6"/>
<feature type="chain" id="PRO_5003332879" evidence="7">
    <location>
        <begin position="24"/>
        <end position="298"/>
    </location>
</feature>
<evidence type="ECO:0000256" key="3">
    <source>
        <dbReference type="ARBA" id="ARBA00022448"/>
    </source>
</evidence>
<dbReference type="InterPro" id="IPR006129">
    <property type="entry name" value="AdhesinB"/>
</dbReference>
<dbReference type="PRINTS" id="PR00690">
    <property type="entry name" value="ADHESNFAMILY"/>
</dbReference>
<accession>F6D133</accession>
<dbReference type="InterPro" id="IPR006127">
    <property type="entry name" value="ZnuA-like"/>
</dbReference>
<dbReference type="GO" id="GO:0030001">
    <property type="term" value="P:metal ion transport"/>
    <property type="evidence" value="ECO:0007669"/>
    <property type="project" value="InterPro"/>
</dbReference>
<name>F6D133_MARPP</name>
<organism evidence="8 9">
    <name type="scientific">Marinomonas posidonica (strain CECT 7376 / NCIMB 14433 / IVIA-Po-181)</name>
    <dbReference type="NCBI Taxonomy" id="491952"/>
    <lineage>
        <taxon>Bacteria</taxon>
        <taxon>Pseudomonadati</taxon>
        <taxon>Pseudomonadota</taxon>
        <taxon>Gammaproteobacteria</taxon>
        <taxon>Oceanospirillales</taxon>
        <taxon>Oceanospirillaceae</taxon>
        <taxon>Marinomonas</taxon>
    </lineage>
</organism>
<evidence type="ECO:0000256" key="1">
    <source>
        <dbReference type="ARBA" id="ARBA00004196"/>
    </source>
</evidence>
<keyword evidence="9" id="KW-1185">Reference proteome</keyword>
<proteinExistence type="inferred from homology"/>
<dbReference type="PANTHER" id="PTHR42953:SF1">
    <property type="entry name" value="METAL-BINDING PROTEIN HI_0362-RELATED"/>
    <property type="match status" value="1"/>
</dbReference>
<evidence type="ECO:0000256" key="2">
    <source>
        <dbReference type="ARBA" id="ARBA00011028"/>
    </source>
</evidence>
<evidence type="ECO:0000313" key="8">
    <source>
        <dbReference type="EMBL" id="AEF54840.1"/>
    </source>
</evidence>
<dbReference type="Pfam" id="PF01297">
    <property type="entry name" value="ZnuA"/>
    <property type="match status" value="1"/>
</dbReference>
<protein>
    <submittedName>
        <fullName evidence="8">ABC-type metal ion transporter, periplasmic subunit</fullName>
    </submittedName>
</protein>
<dbReference type="STRING" id="491952.Mar181_1802"/>
<evidence type="ECO:0000256" key="4">
    <source>
        <dbReference type="ARBA" id="ARBA00022723"/>
    </source>
</evidence>
<evidence type="ECO:0000313" key="9">
    <source>
        <dbReference type="Proteomes" id="UP000009230"/>
    </source>
</evidence>
<dbReference type="EMBL" id="CP002771">
    <property type="protein sequence ID" value="AEF54840.1"/>
    <property type="molecule type" value="Genomic_DNA"/>
</dbReference>
<comment type="subcellular location">
    <subcellularLocation>
        <location evidence="1">Cell envelope</location>
    </subcellularLocation>
</comment>